<dbReference type="Proteomes" id="UP001597369">
    <property type="component" value="Unassembled WGS sequence"/>
</dbReference>
<dbReference type="RefSeq" id="WP_229959560.1">
    <property type="nucleotide sequence ID" value="NZ_JAJJWI010000005.1"/>
</dbReference>
<name>A0ABW4X1L7_9BACT</name>
<sequence length="49" mass="5287">MQSLTQSIYSLADAVADASGIVVSAEVDDLDYIIQKMMRPIPDCTGEPQ</sequence>
<dbReference type="EMBL" id="JBHUHV010000053">
    <property type="protein sequence ID" value="MFD2068482.1"/>
    <property type="molecule type" value="Genomic_DNA"/>
</dbReference>
<comment type="caution">
    <text evidence="1">The sequence shown here is derived from an EMBL/GenBank/DDBJ whole genome shotgun (WGS) entry which is preliminary data.</text>
</comment>
<organism evidence="1 2">
    <name type="scientific">Pontibacter silvestris</name>
    <dbReference type="NCBI Taxonomy" id="2305183"/>
    <lineage>
        <taxon>Bacteria</taxon>
        <taxon>Pseudomonadati</taxon>
        <taxon>Bacteroidota</taxon>
        <taxon>Cytophagia</taxon>
        <taxon>Cytophagales</taxon>
        <taxon>Hymenobacteraceae</taxon>
        <taxon>Pontibacter</taxon>
    </lineage>
</organism>
<gene>
    <name evidence="1" type="ORF">ACFSKU_16445</name>
</gene>
<protein>
    <submittedName>
        <fullName evidence="1">Uncharacterized protein</fullName>
    </submittedName>
</protein>
<accession>A0ABW4X1L7</accession>
<reference evidence="2" key="1">
    <citation type="journal article" date="2019" name="Int. J. Syst. Evol. Microbiol.">
        <title>The Global Catalogue of Microorganisms (GCM) 10K type strain sequencing project: providing services to taxonomists for standard genome sequencing and annotation.</title>
        <authorList>
            <consortium name="The Broad Institute Genomics Platform"/>
            <consortium name="The Broad Institute Genome Sequencing Center for Infectious Disease"/>
            <person name="Wu L."/>
            <person name="Ma J."/>
        </authorList>
    </citation>
    <scope>NUCLEOTIDE SEQUENCE [LARGE SCALE GENOMIC DNA]</scope>
    <source>
        <strain evidence="2">JCM 16545</strain>
    </source>
</reference>
<proteinExistence type="predicted"/>
<evidence type="ECO:0000313" key="2">
    <source>
        <dbReference type="Proteomes" id="UP001597369"/>
    </source>
</evidence>
<evidence type="ECO:0000313" key="1">
    <source>
        <dbReference type="EMBL" id="MFD2068482.1"/>
    </source>
</evidence>
<keyword evidence="2" id="KW-1185">Reference proteome</keyword>